<comment type="caution">
    <text evidence="8">The sequence shown here is derived from an EMBL/GenBank/DDBJ whole genome shotgun (WGS) entry which is preliminary data.</text>
</comment>
<reference evidence="8 9" key="1">
    <citation type="submission" date="2014-03" db="EMBL/GenBank/DDBJ databases">
        <title>Genomics of Bifidobacteria.</title>
        <authorList>
            <person name="Ventura M."/>
            <person name="Milani C."/>
            <person name="Lugli G.A."/>
        </authorList>
    </citation>
    <scope>NUCLEOTIDE SEQUENCE [LARGE SCALE GENOMIC DNA]</scope>
    <source>
        <strain evidence="8 9">LMG 10510</strain>
    </source>
</reference>
<dbReference type="SUPFAM" id="SSF140478">
    <property type="entry name" value="LemA-like"/>
    <property type="match status" value="1"/>
</dbReference>
<evidence type="ECO:0000256" key="6">
    <source>
        <dbReference type="SAM" id="MobiDB-lite"/>
    </source>
</evidence>
<gene>
    <name evidence="8" type="ORF">BCHO_0958</name>
</gene>
<feature type="compositionally biased region" description="Low complexity" evidence="6">
    <location>
        <begin position="233"/>
        <end position="250"/>
    </location>
</feature>
<dbReference type="Gene3D" id="1.20.1440.20">
    <property type="entry name" value="LemA-like domain"/>
    <property type="match status" value="1"/>
</dbReference>
<dbReference type="STRING" id="35760.BCHO_0958"/>
<evidence type="ECO:0000313" key="9">
    <source>
        <dbReference type="Proteomes" id="UP000028995"/>
    </source>
</evidence>
<dbReference type="Pfam" id="PF04011">
    <property type="entry name" value="LemA"/>
    <property type="match status" value="1"/>
</dbReference>
<feature type="compositionally biased region" description="Polar residues" evidence="6">
    <location>
        <begin position="262"/>
        <end position="272"/>
    </location>
</feature>
<dbReference type="EMBL" id="JGYU01000003">
    <property type="protein sequence ID" value="KFI57798.1"/>
    <property type="molecule type" value="Genomic_DNA"/>
</dbReference>
<dbReference type="OrthoDB" id="9804152at2"/>
<comment type="subcellular location">
    <subcellularLocation>
        <location evidence="1">Membrane</location>
        <topology evidence="1">Single-pass membrane protein</topology>
    </subcellularLocation>
</comment>
<evidence type="ECO:0000256" key="5">
    <source>
        <dbReference type="ARBA" id="ARBA00023136"/>
    </source>
</evidence>
<feature type="compositionally biased region" description="Pro residues" evidence="6">
    <location>
        <begin position="196"/>
        <end position="215"/>
    </location>
</feature>
<name>A0A087AG98_9BIFI</name>
<feature type="region of interest" description="Disordered" evidence="6">
    <location>
        <begin position="193"/>
        <end position="272"/>
    </location>
</feature>
<dbReference type="PANTHER" id="PTHR34478">
    <property type="entry name" value="PROTEIN LEMA"/>
    <property type="match status" value="1"/>
</dbReference>
<comment type="similarity">
    <text evidence="2">Belongs to the LemA family.</text>
</comment>
<keyword evidence="5 7" id="KW-0472">Membrane</keyword>
<evidence type="ECO:0000256" key="1">
    <source>
        <dbReference type="ARBA" id="ARBA00004167"/>
    </source>
</evidence>
<feature type="transmembrane region" description="Helical" evidence="7">
    <location>
        <begin position="6"/>
        <end position="26"/>
    </location>
</feature>
<dbReference type="AlphaFoldDB" id="A0A087AG98"/>
<organism evidence="8 9">
    <name type="scientific">Bifidobacterium choerinum</name>
    <dbReference type="NCBI Taxonomy" id="35760"/>
    <lineage>
        <taxon>Bacteria</taxon>
        <taxon>Bacillati</taxon>
        <taxon>Actinomycetota</taxon>
        <taxon>Actinomycetes</taxon>
        <taxon>Bifidobacteriales</taxon>
        <taxon>Bifidobacteriaceae</taxon>
        <taxon>Bifidobacterium</taxon>
    </lineage>
</organism>
<sequence>MNGPVIALIVILAVILVLVVWFVTTYNSLVQLRNRVTNGWAQVDVLLKKRADLIPNIVETVKGYAGHENAVLTQVTQARANAVSAASQPNASLATRINAENQLSRAMFNLRAVVEAYPDLKANVNFMDLQRQLAQIEEQIAYGRQFYNDVVLKYNNKIQTIPSNIVAGMCHFVEAAYFNVDDADRQVPQVNFAQPQQPPTAQPGMPMPSPAPTQPTQPTQPGMPAQPQPTMPTQPVQQPTMPTQPVQQPPANNGYPQYPTADGSQTGGYPQY</sequence>
<proteinExistence type="inferred from homology"/>
<dbReference type="InterPro" id="IPR023353">
    <property type="entry name" value="LemA-like_dom_sf"/>
</dbReference>
<protein>
    <submittedName>
        <fullName evidence="8">LemA protein</fullName>
    </submittedName>
</protein>
<dbReference type="Proteomes" id="UP000028995">
    <property type="component" value="Unassembled WGS sequence"/>
</dbReference>
<dbReference type="PANTHER" id="PTHR34478:SF1">
    <property type="entry name" value="PROTEIN LEMA"/>
    <property type="match status" value="1"/>
</dbReference>
<accession>A0A087AG98</accession>
<dbReference type="InterPro" id="IPR007156">
    <property type="entry name" value="MamQ_LemA"/>
</dbReference>
<keyword evidence="3 7" id="KW-0812">Transmembrane</keyword>
<evidence type="ECO:0000256" key="3">
    <source>
        <dbReference type="ARBA" id="ARBA00022692"/>
    </source>
</evidence>
<keyword evidence="9" id="KW-1185">Reference proteome</keyword>
<evidence type="ECO:0000256" key="7">
    <source>
        <dbReference type="SAM" id="Phobius"/>
    </source>
</evidence>
<evidence type="ECO:0000313" key="8">
    <source>
        <dbReference type="EMBL" id="KFI57798.1"/>
    </source>
</evidence>
<evidence type="ECO:0000256" key="4">
    <source>
        <dbReference type="ARBA" id="ARBA00022989"/>
    </source>
</evidence>
<evidence type="ECO:0000256" key="2">
    <source>
        <dbReference type="ARBA" id="ARBA00008854"/>
    </source>
</evidence>
<keyword evidence="4 7" id="KW-1133">Transmembrane helix</keyword>
<dbReference type="eggNOG" id="COG1704">
    <property type="taxonomic scope" value="Bacteria"/>
</dbReference>
<dbReference type="GO" id="GO:0016020">
    <property type="term" value="C:membrane"/>
    <property type="evidence" value="ECO:0007669"/>
    <property type="project" value="UniProtKB-SubCell"/>
</dbReference>